<feature type="domain" description="XdhC- CoxI" evidence="1">
    <location>
        <begin position="7"/>
        <end position="44"/>
    </location>
</feature>
<name>A0ABV4E8J7_9GAMM</name>
<dbReference type="Proteomes" id="UP001565243">
    <property type="component" value="Unassembled WGS sequence"/>
</dbReference>
<evidence type="ECO:0000313" key="3">
    <source>
        <dbReference type="Proteomes" id="UP001565243"/>
    </source>
</evidence>
<organism evidence="2 3">
    <name type="scientific">Erwinia aeris</name>
    <dbReference type="NCBI Taxonomy" id="3239803"/>
    <lineage>
        <taxon>Bacteria</taxon>
        <taxon>Pseudomonadati</taxon>
        <taxon>Pseudomonadota</taxon>
        <taxon>Gammaproteobacteria</taxon>
        <taxon>Enterobacterales</taxon>
        <taxon>Erwiniaceae</taxon>
        <taxon>Erwinia</taxon>
    </lineage>
</organism>
<accession>A0ABV4E8J7</accession>
<gene>
    <name evidence="2" type="ORF">AB6T85_11965</name>
</gene>
<dbReference type="EMBL" id="JBGFFX010000006">
    <property type="protein sequence ID" value="MEY8771138.1"/>
    <property type="molecule type" value="Genomic_DNA"/>
</dbReference>
<reference evidence="2 3" key="1">
    <citation type="submission" date="2024-07" db="EMBL/GenBank/DDBJ databases">
        <authorList>
            <person name="Hebao G."/>
        </authorList>
    </citation>
    <scope>NUCLEOTIDE SEQUENCE [LARGE SCALE GENOMIC DNA]</scope>
    <source>
        <strain evidence="2 3">ACCC 02193</strain>
    </source>
</reference>
<dbReference type="RefSeq" id="WP_253460269.1">
    <property type="nucleotide sequence ID" value="NZ_JBGFFX010000006.1"/>
</dbReference>
<dbReference type="Pfam" id="PF02625">
    <property type="entry name" value="XdhC_CoxI"/>
    <property type="match status" value="1"/>
</dbReference>
<evidence type="ECO:0000313" key="2">
    <source>
        <dbReference type="EMBL" id="MEY8771138.1"/>
    </source>
</evidence>
<proteinExistence type="predicted"/>
<dbReference type="InterPro" id="IPR003777">
    <property type="entry name" value="XdhC_CoxI"/>
</dbReference>
<sequence length="61" mass="6382">MRQALSWTKDRPVWLCIVIKTWGSSPWAVGSLPIVDGGGAVCAGRAGDRQQNASRNSAGAA</sequence>
<comment type="caution">
    <text evidence="2">The sequence shown here is derived from an EMBL/GenBank/DDBJ whole genome shotgun (WGS) entry which is preliminary data.</text>
</comment>
<protein>
    <submittedName>
        <fullName evidence="2">XdhC family protein</fullName>
    </submittedName>
</protein>
<keyword evidence="3" id="KW-1185">Reference proteome</keyword>
<evidence type="ECO:0000259" key="1">
    <source>
        <dbReference type="Pfam" id="PF02625"/>
    </source>
</evidence>